<reference evidence="5 6" key="1">
    <citation type="journal article" date="2021" name="Sci. Rep.">
        <title>The genome of the diatom Chaetoceros tenuissimus carries an ancient integrated fragment of an extant virus.</title>
        <authorList>
            <person name="Hongo Y."/>
            <person name="Kimura K."/>
            <person name="Takaki Y."/>
            <person name="Yoshida Y."/>
            <person name="Baba S."/>
            <person name="Kobayashi G."/>
            <person name="Nagasaki K."/>
            <person name="Hano T."/>
            <person name="Tomaru Y."/>
        </authorList>
    </citation>
    <scope>NUCLEOTIDE SEQUENCE [LARGE SCALE GENOMIC DNA]</scope>
    <source>
        <strain evidence="5 6">NIES-3715</strain>
    </source>
</reference>
<dbReference type="PANTHER" id="PTHR12214:SF0">
    <property type="entry name" value="LD29489P"/>
    <property type="match status" value="1"/>
</dbReference>
<evidence type="ECO:0000313" key="6">
    <source>
        <dbReference type="Proteomes" id="UP001054902"/>
    </source>
</evidence>
<keyword evidence="6" id="KW-1185">Reference proteome</keyword>
<dbReference type="GO" id="GO:0000398">
    <property type="term" value="P:mRNA splicing, via spliceosome"/>
    <property type="evidence" value="ECO:0007669"/>
    <property type="project" value="InterPro"/>
</dbReference>
<feature type="compositionally biased region" description="Polar residues" evidence="4">
    <location>
        <begin position="26"/>
        <end position="39"/>
    </location>
</feature>
<organism evidence="5 6">
    <name type="scientific">Chaetoceros tenuissimus</name>
    <dbReference type="NCBI Taxonomy" id="426638"/>
    <lineage>
        <taxon>Eukaryota</taxon>
        <taxon>Sar</taxon>
        <taxon>Stramenopiles</taxon>
        <taxon>Ochrophyta</taxon>
        <taxon>Bacillariophyta</taxon>
        <taxon>Coscinodiscophyceae</taxon>
        <taxon>Chaetocerotophycidae</taxon>
        <taxon>Chaetocerotales</taxon>
        <taxon>Chaetocerotaceae</taxon>
        <taxon>Chaetoceros</taxon>
    </lineage>
</organism>
<feature type="coiled-coil region" evidence="3">
    <location>
        <begin position="313"/>
        <end position="340"/>
    </location>
</feature>
<protein>
    <recommendedName>
        <fullName evidence="7">GCF C-terminal domain-containing protein</fullName>
    </recommendedName>
</protein>
<feature type="compositionally biased region" description="Basic and acidic residues" evidence="4">
    <location>
        <begin position="279"/>
        <end position="288"/>
    </location>
</feature>
<dbReference type="InterPro" id="IPR012890">
    <property type="entry name" value="GCFC2-like"/>
</dbReference>
<name>A0AAD3D9B0_9STRA</name>
<feature type="compositionally biased region" description="Basic residues" evidence="4">
    <location>
        <begin position="1"/>
        <end position="12"/>
    </location>
</feature>
<keyword evidence="3" id="KW-0175">Coiled coil</keyword>
<sequence>MFKAPKRKRPAVIKRTDDSDDENQEEVQNANNTSTQDAINATKAKLAKRKKKKKLKKSGASGLSFSIDEGDDHDLDGRSSKKDKKRKRKGLGFGGSLAFENENDEEITETETLGKASTASSGYSKDDLAKLKSQQKIYIAEKTEEVDVETKNEKKDVNKEQNSSIPLPPRPDTVPIAKPVALEEDFISLDPSHKKTHDIAENVIMTGDEAMKYSMDDDHYENDDNRKKAEIKAKLEDAENENTADADDENWEDQIAKRAGVTNQNDDEINDIPSRRQSFQKEHGSEEVSKIKHTITSAIENISQQQLDLESAIVRKKHDAQEANKEATAKEKELADFGRNFEYYQSLRSNFADWIGALRYLSQRIDTIENALADLYQDVGAKRLGKIQEWEDDVANTLREKDLVDYIVGRNPIDTSSSSKEVLVDEFGRDMKSSEVLARTKRHNERRRIWKESRDRRQTNSSDYESSKYEDSENDVSDNEVMDRGERRNALSDAVRVTLDELDDNYSSIKRLAEVFQTWDSRQNEDFKQCFAVLSMVELSSVFLRCAINKDFDPLCLTGKGKKNIKSLDDIDVFVFVEKETSKIQEILNTESSKSPIHLMIEKYCVSYFRLFLKGTKSTSRDTPSWSFDPLSRRQNECLSMFCTSMIAKTSSLDVKNVIITDFLGYLNDYIQERAVIIVQKESSVPSPDSQEYEAYEYASLGQTQLLKQLVQNILKWWYPMLGDPVELAKFVLGDIITFRMLPIVENFENKSEEISQHIVQEFKALVRLLKDENLLDNEDLLMVLSPIRAFGTKLGII</sequence>
<dbReference type="AlphaFoldDB" id="A0AAD3D9B0"/>
<dbReference type="GO" id="GO:0005634">
    <property type="term" value="C:nucleus"/>
    <property type="evidence" value="ECO:0007669"/>
    <property type="project" value="UniProtKB-SubCell"/>
</dbReference>
<evidence type="ECO:0000256" key="1">
    <source>
        <dbReference type="ARBA" id="ARBA00004123"/>
    </source>
</evidence>
<evidence type="ECO:0000256" key="3">
    <source>
        <dbReference type="SAM" id="Coils"/>
    </source>
</evidence>
<keyword evidence="2" id="KW-0539">Nucleus</keyword>
<evidence type="ECO:0008006" key="7">
    <source>
        <dbReference type="Google" id="ProtNLM"/>
    </source>
</evidence>
<dbReference type="EMBL" id="BLLK01000069">
    <property type="protein sequence ID" value="GFH60219.1"/>
    <property type="molecule type" value="Genomic_DNA"/>
</dbReference>
<comment type="subcellular location">
    <subcellularLocation>
        <location evidence="1">Nucleus</location>
    </subcellularLocation>
</comment>
<comment type="caution">
    <text evidence="5">The sequence shown here is derived from an EMBL/GenBank/DDBJ whole genome shotgun (WGS) entry which is preliminary data.</text>
</comment>
<feature type="region of interest" description="Disordered" evidence="4">
    <location>
        <begin position="259"/>
        <end position="288"/>
    </location>
</feature>
<dbReference type="PANTHER" id="PTHR12214">
    <property type="entry name" value="GC-RICH SEQUENCE DNA-BINDING FACTOR"/>
    <property type="match status" value="1"/>
</dbReference>
<evidence type="ECO:0000256" key="4">
    <source>
        <dbReference type="SAM" id="MobiDB-lite"/>
    </source>
</evidence>
<feature type="compositionally biased region" description="Basic residues" evidence="4">
    <location>
        <begin position="45"/>
        <end position="57"/>
    </location>
</feature>
<accession>A0AAD3D9B0</accession>
<evidence type="ECO:0000256" key="2">
    <source>
        <dbReference type="ARBA" id="ARBA00023242"/>
    </source>
</evidence>
<dbReference type="Proteomes" id="UP001054902">
    <property type="component" value="Unassembled WGS sequence"/>
</dbReference>
<feature type="region of interest" description="Disordered" evidence="4">
    <location>
        <begin position="450"/>
        <end position="487"/>
    </location>
</feature>
<dbReference type="GO" id="GO:0003677">
    <property type="term" value="F:DNA binding"/>
    <property type="evidence" value="ECO:0007669"/>
    <property type="project" value="InterPro"/>
</dbReference>
<feature type="compositionally biased region" description="Basic and acidic residues" evidence="4">
    <location>
        <begin position="144"/>
        <end position="159"/>
    </location>
</feature>
<evidence type="ECO:0000313" key="5">
    <source>
        <dbReference type="EMBL" id="GFH60219.1"/>
    </source>
</evidence>
<feature type="compositionally biased region" description="Basic residues" evidence="4">
    <location>
        <begin position="81"/>
        <end position="90"/>
    </location>
</feature>
<gene>
    <name evidence="5" type="ORF">CTEN210_16695</name>
</gene>
<proteinExistence type="predicted"/>
<feature type="coiled-coil region" evidence="3">
    <location>
        <begin position="221"/>
        <end position="248"/>
    </location>
</feature>
<feature type="region of interest" description="Disordered" evidence="4">
    <location>
        <begin position="1"/>
        <end position="127"/>
    </location>
</feature>
<feature type="region of interest" description="Disordered" evidence="4">
    <location>
        <begin position="144"/>
        <end position="175"/>
    </location>
</feature>